<accession>A0ABR2WWC7</accession>
<dbReference type="CDD" id="cd05918">
    <property type="entry name" value="A_NRPS_SidN3_like"/>
    <property type="match status" value="1"/>
</dbReference>
<dbReference type="SUPFAM" id="SSF56801">
    <property type="entry name" value="Acetyl-CoA synthetase-like"/>
    <property type="match status" value="2"/>
</dbReference>
<comment type="caution">
    <text evidence="4">The sequence shown here is derived from an EMBL/GenBank/DDBJ whole genome shotgun (WGS) entry which is preliminary data.</text>
</comment>
<dbReference type="NCBIfam" id="TIGR01733">
    <property type="entry name" value="AA-adenyl-dom"/>
    <property type="match status" value="1"/>
</dbReference>
<dbReference type="InterPro" id="IPR001242">
    <property type="entry name" value="Condensation_dom"/>
</dbReference>
<dbReference type="InterPro" id="IPR045851">
    <property type="entry name" value="AMP-bd_C_sf"/>
</dbReference>
<organism evidence="4 5">
    <name type="scientific">Basidiobolus ranarum</name>
    <dbReference type="NCBI Taxonomy" id="34480"/>
    <lineage>
        <taxon>Eukaryota</taxon>
        <taxon>Fungi</taxon>
        <taxon>Fungi incertae sedis</taxon>
        <taxon>Zoopagomycota</taxon>
        <taxon>Entomophthoromycotina</taxon>
        <taxon>Basidiobolomycetes</taxon>
        <taxon>Basidiobolales</taxon>
        <taxon>Basidiobolaceae</taxon>
        <taxon>Basidiobolus</taxon>
    </lineage>
</organism>
<dbReference type="Gene3D" id="1.10.1200.10">
    <property type="entry name" value="ACP-like"/>
    <property type="match status" value="2"/>
</dbReference>
<dbReference type="Gene3D" id="3.30.559.30">
    <property type="entry name" value="Nonribosomal peptide synthetase, condensation domain"/>
    <property type="match status" value="3"/>
</dbReference>
<dbReference type="Pfam" id="PF00550">
    <property type="entry name" value="PP-binding"/>
    <property type="match status" value="2"/>
</dbReference>
<dbReference type="NCBIfam" id="TIGR01720">
    <property type="entry name" value="NRPS-para261"/>
    <property type="match status" value="2"/>
</dbReference>
<dbReference type="InterPro" id="IPR010071">
    <property type="entry name" value="AA_adenyl_dom"/>
</dbReference>
<dbReference type="InterPro" id="IPR036736">
    <property type="entry name" value="ACP-like_sf"/>
</dbReference>
<feature type="domain" description="Carrier" evidence="3">
    <location>
        <begin position="1770"/>
        <end position="1846"/>
    </location>
</feature>
<dbReference type="EMBL" id="JASJQH010000220">
    <property type="protein sequence ID" value="KAK9765829.1"/>
    <property type="molecule type" value="Genomic_DNA"/>
</dbReference>
<dbReference type="InterPro" id="IPR020845">
    <property type="entry name" value="AMP-binding_CS"/>
</dbReference>
<keyword evidence="1" id="KW-0596">Phosphopantetheine</keyword>
<dbReference type="PANTHER" id="PTHR45398">
    <property type="match status" value="1"/>
</dbReference>
<evidence type="ECO:0000313" key="4">
    <source>
        <dbReference type="EMBL" id="KAK9765829.1"/>
    </source>
</evidence>
<evidence type="ECO:0000313" key="5">
    <source>
        <dbReference type="Proteomes" id="UP001479436"/>
    </source>
</evidence>
<evidence type="ECO:0000256" key="1">
    <source>
        <dbReference type="ARBA" id="ARBA00022450"/>
    </source>
</evidence>
<feature type="domain" description="Carrier" evidence="3">
    <location>
        <begin position="235"/>
        <end position="311"/>
    </location>
</feature>
<keyword evidence="5" id="KW-1185">Reference proteome</keyword>
<dbReference type="InterPro" id="IPR042099">
    <property type="entry name" value="ANL_N_sf"/>
</dbReference>
<dbReference type="Gene3D" id="3.30.300.30">
    <property type="match status" value="2"/>
</dbReference>
<dbReference type="Pfam" id="PF00501">
    <property type="entry name" value="AMP-binding"/>
    <property type="match status" value="2"/>
</dbReference>
<dbReference type="SUPFAM" id="SSF52777">
    <property type="entry name" value="CoA-dependent acyltransferases"/>
    <property type="match status" value="6"/>
</dbReference>
<dbReference type="SUPFAM" id="SSF47336">
    <property type="entry name" value="ACP-like"/>
    <property type="match status" value="2"/>
</dbReference>
<evidence type="ECO:0000256" key="2">
    <source>
        <dbReference type="ARBA" id="ARBA00022553"/>
    </source>
</evidence>
<dbReference type="InterPro" id="IPR000873">
    <property type="entry name" value="AMP-dep_synth/lig_dom"/>
</dbReference>
<protein>
    <recommendedName>
        <fullName evidence="3">Carrier domain-containing protein</fullName>
    </recommendedName>
</protein>
<dbReference type="PROSITE" id="PS50075">
    <property type="entry name" value="CARRIER"/>
    <property type="match status" value="2"/>
</dbReference>
<name>A0ABR2WWC7_9FUNG</name>
<dbReference type="CDD" id="cd19534">
    <property type="entry name" value="E_NRPS"/>
    <property type="match status" value="2"/>
</dbReference>
<dbReference type="InterPro" id="IPR023213">
    <property type="entry name" value="CAT-like_dom_sf"/>
</dbReference>
<keyword evidence="2" id="KW-0597">Phosphoprotein</keyword>
<dbReference type="PANTHER" id="PTHR45398:SF1">
    <property type="entry name" value="ENZYME, PUTATIVE (JCVI)-RELATED"/>
    <property type="match status" value="1"/>
</dbReference>
<dbReference type="Proteomes" id="UP001479436">
    <property type="component" value="Unassembled WGS sequence"/>
</dbReference>
<dbReference type="InterPro" id="IPR010060">
    <property type="entry name" value="NRPS_synth"/>
</dbReference>
<dbReference type="Gene3D" id="3.30.559.10">
    <property type="entry name" value="Chloramphenicol acetyltransferase-like domain"/>
    <property type="match status" value="3"/>
</dbReference>
<dbReference type="Gene3D" id="3.40.50.12780">
    <property type="entry name" value="N-terminal domain of ligase-like"/>
    <property type="match status" value="2"/>
</dbReference>
<dbReference type="PROSITE" id="PS00455">
    <property type="entry name" value="AMP_BINDING"/>
    <property type="match status" value="1"/>
</dbReference>
<dbReference type="InterPro" id="IPR009081">
    <property type="entry name" value="PP-bd_ACP"/>
</dbReference>
<evidence type="ECO:0000259" key="3">
    <source>
        <dbReference type="PROSITE" id="PS50075"/>
    </source>
</evidence>
<gene>
    <name evidence="4" type="ORF">K7432_005517</name>
</gene>
<reference evidence="4 5" key="1">
    <citation type="submission" date="2023-04" db="EMBL/GenBank/DDBJ databases">
        <title>Genome of Basidiobolus ranarum AG-B5.</title>
        <authorList>
            <person name="Stajich J.E."/>
            <person name="Carter-House D."/>
            <person name="Gryganskyi A."/>
        </authorList>
    </citation>
    <scope>NUCLEOTIDE SEQUENCE [LARGE SCALE GENOMIC DNA]</scope>
    <source>
        <strain evidence="4 5">AG-B5</strain>
    </source>
</reference>
<proteinExistence type="predicted"/>
<dbReference type="Pfam" id="PF00668">
    <property type="entry name" value="Condensation"/>
    <property type="match status" value="3"/>
</dbReference>
<sequence length="2314" mass="262377">MMANRITSEKTSCNNIGKPIGCNSIYILDEDLHPVPLGVCGELCVSGPQLARGYLNRPDLTAQAFEKSTLCSGERLYRTGDLARFNADGSVELIGRKDNQIKLHGLRIELDEIEHALYEHSEVKRACVLPLLSNTTQMSLVAFLTFNGMGDNETALEVPLGSQAILAASYIDDLQNDIRNTLPSYMIPNVWLPLNRIPVNSSGKIDRNQLSTLYSSLSLGHLLSVSSTTNEDDDKTLSPLERSIRNIWSETLNLSSSKISIDHSFYQLGGDSISAIRVSSLSRQIGIALSVREIMQNSTIRSQALVATVLETGSLKSLQVNQEYGHLTPIMAYFLETAQKNIHHYNQSWLLKLKNPITSKRLAQTIPALLQHHELLRSRFTCSENQWNMKILAVEEAEFYVHHRRIESLDELKDNVHHLQRSLNIHSGPIFQVSLYDLYDGQQLLFMTAHHFVIDLVSWRILWEDLERLLEGKECSYKSMSFVQWSAMLDEYSQTLDMDMWPSQQVIAPLVNDPSLLEQNTIDTAKYLSFSLPRSQTELLFDQSNFPFQTEPTDLMIASLVIAYCSAFDEKSMAIGIEGHGREPWSEEIDISRTVGWFTTIHPIIVEASFTEDPLTILKRVKDLRKLIPGNGLIYGLLRHLSRNTENSLSQDNIQISFNYAGRFQQLENENSFFQPVKAPFDFDKCNMSGEWKRNHVFDITAAVRKNCFQAGITYNSALHSEDIVSQWLTKWQETLSSMIDLCAQLDVVQHTRSDFPLLKLSESQFNLLYTEILPEIGVDNNLIDDILPCTHLQEGLIVGLLRDSENYHVQQQFDLVGECDIAKFQSAWQTVIQSHPILHSIFVQNSIMDNSNSTFFQVVVKDYTPQWTYMKCTEASVEEITSTYLANDKARRFELGQPNMRFALIEIDCNKHRYITSWHHAILDASAWKLVLEDFNAVYHQQTRPKTYPFKDFVSELQNRTPAFIEEEKAHWQNRFAQTNVEAFPKLLLSKESESATVRITGRMDISSTALLQFAQHSQVTSFTLVKAAWALLLRMYTQSEDVAFGFIVNGRSSELEGDAAIIGPCINTLPCRIIYEGNSTIGEWLQGVHKDYNSSLSYQQSSLRDIQSWTGGISLFDTLINYKLNYNQQSRDIDMAKETSNMKKLELVLLTGKEATEYPLSLNIYADKHNVSFSLDVKKYLVSEYYAEQITNDFTTILEGLVSATLEERLDDLYCKLSKSYTPETTTVTDSSSDLDSNTKSYLYLHMMFEQVAVLYPNNIAIQFETSEYVTYAELNQRANQLAHYLINLGVGPESMVPLCLDKSVFMIVAILAVLKAGGAYVPLDPNNPSARNDFIIKETNAQMVITIAQYKQMFNEVALLLMDEDMESIECSPTNNPVVNEHTESNLCYVLYTSGSTGTPKGVMIEHYAVVNLLFGLQGTWNLTTQDVALQFANYTFDASVLEIFPALTSGARLALAEKDNLLTDLEHCIRMMDVTSMFLTVTTISNILPQNIPSVTKVMVGAEMITTILLKTWAHMVTLHNVYGPTEAAVMFMANPIVSEEISCSNIGKPIGCNSIYILDEDMHPVPLGVCGELCVSGPQLARGYLNRPDLTAQAFEKSTVCSGERLYRTGDLARFNADGSVELIGRKDNQIKLNGLRIELDEIEHALYEHSEVKRACVLPLASNTSRMSLVGFLTFNNMDDNETTVEVLSGSNLLFTTSYIDELQNIMRKRLPSYMIPNIWLPLNRIPVNSSGKIDRKHLSTLYSSLSLEELLSVSGTTNEYDGTTLTAVEKCIRNIWSEVLNVPPNRIAINDSFYQLGGDSISAIRVSSLSRQIGISLSVKEIIQNSTVRLQASVATVLETGSIESLQVGHEDFRLTPIMAYFLETSQNNIHHFNQSWLLKLKNPITNKQLAQTIPALLQHHELLRSRFTYSENQWNMKILSVDEAKFDVHHQRIESLDELKDNVHHLQRSLNIHSGPIFQVSLYDLYDGQQLLFMTAHHFVIDLVSWRILWEDLEQLLEGKECSYKSMSFVQWSVMLDDYSQTLDMDMWPSQQVIAPLVNDPSLLEQNTIDTAKYLSFSLPRSQTELLFDQSNFPFQTEPTDLMIASLVIAYCSAFDERSMAIGIEGHGREPWSDEIDISRTVGWFTVIHPIIVEASFTEDPLTILKRVKDLRKRIPRNGFIYGLLRHLSRNTENSLSQDNIQISFNYAGRFQQLENENSFFQPVKAPFNFDKCNLNGDFKRIHVFDITAALRENCFQGGITYSSALHSEDVVSRWLHIWQETLSTMITRCAQFDVVEDSRSDLSLLKLEPHARITEYIQPESIADC</sequence>